<feature type="transmembrane region" description="Helical" evidence="1">
    <location>
        <begin position="839"/>
        <end position="862"/>
    </location>
</feature>
<evidence type="ECO:0000313" key="4">
    <source>
        <dbReference type="EMBL" id="KFD69089.1"/>
    </source>
</evidence>
<dbReference type="InterPro" id="IPR006621">
    <property type="entry name" value="Nose-resist-to-fluoxetine_N"/>
</dbReference>
<feature type="chain" id="PRO_5001796015" description="Nose resistant-to-fluoxetine protein N-terminal domain-containing protein" evidence="2">
    <location>
        <begin position="22"/>
        <end position="1022"/>
    </location>
</feature>
<feature type="transmembrane region" description="Helical" evidence="1">
    <location>
        <begin position="758"/>
        <end position="779"/>
    </location>
</feature>
<feature type="transmembrane region" description="Helical" evidence="1">
    <location>
        <begin position="479"/>
        <end position="499"/>
    </location>
</feature>
<keyword evidence="1" id="KW-0812">Transmembrane</keyword>
<dbReference type="Proteomes" id="UP000030758">
    <property type="component" value="Unassembled WGS sequence"/>
</dbReference>
<feature type="transmembrane region" description="Helical" evidence="1">
    <location>
        <begin position="974"/>
        <end position="995"/>
    </location>
</feature>
<accession>A0A085NHZ3</accession>
<sequence length="1022" mass="115584">MARYFLLFVLLLFAERPPTCAGGEQFTWTSLSYRLTQLRASLLQSLYSKTTEYSRRWLASPHEANPINELIRLIRLLVQQLNSACQRLKDLRDDIIDDQCRQDMALSVCAVGNLLNGTVSKVLHVCNVLIDDLERQRCQNETDKWIYDNIWAIRFIDAFGKIPSGVLDGNLIFLGSYAECTKLDVPRSKNSRMARYFLLFVLLLFAERPPTCAGGEQFTWTSLSYRLTQLRASLLQSLYSKTTEYSRRWLASPHEANPINELIRLIRLLVQQLNSACQRLKDLRDDIIDDQCRQDMALSVCAVGNLLNGTVSKVLHVCNVLIDDLERQRCQNETDKWIYDNIWAIRFIDAFGKIPSGVLDGNLIFLGSYAECTKLDVPRSKNSSQELGVDVIGGRNCVVQLGLPPLPEKIASLQWEPDVLTLRRSPVTEPLFRWGICVPATCMASDIERLSDIAMPNLMSAGMRVRCEEDSPLANDPCAVAAITFGGILLLMVVVASVFDFWRQLQSSQTAAKALNSRSSSPNTFSMDVVNDDEERHKGNAVVALRDRDGWKYSVLLSFSAYTNIRRLSCIDASHLSYLNGIRCLSIMYAIFGYTCMFALNNLDNALVGMDMIGEFKSQLVNSAALSADTFFLLSGCLCSYWFFKHLCHGSTCRPIRWACFLARRMVRLLPLYLIIFVTTVVLFKYFGSGPLWDGDIPLESSQENCVKSWWINLLFLQNFLYVQQPCFGWSWFVAAEVQCFLVALAFLWLLSRYPRWGLALATLATAGLAICHLIIVVYNDYPPSYLGTTNLKELKKLEDYMRNVFVKPYTHGCSYVIGICLGYLLVKLKNKEFRMNTLPKSFIFSSIVVVNAATVFGVYDYANGRTWSLVEKGMYASLSRLTWPLTVAALIVWCQLFPKCKEARSCGQPDVINGLLESAGTVDLRCSACSSFGHCWSAVDPSRHFPFDHPECGKLVLYKGDCGRTLSKQIIHLLTYNGISATIISYLVAFVLYLCVEGPILNIRDRYLSMEEMPQRTSLRM</sequence>
<evidence type="ECO:0000256" key="1">
    <source>
        <dbReference type="SAM" id="Phobius"/>
    </source>
</evidence>
<dbReference type="Pfam" id="PF20146">
    <property type="entry name" value="NRF"/>
    <property type="match status" value="2"/>
</dbReference>
<dbReference type="AlphaFoldDB" id="A0A085NHZ3"/>
<dbReference type="SMART" id="SM00703">
    <property type="entry name" value="NRF"/>
    <property type="match status" value="2"/>
</dbReference>
<evidence type="ECO:0000256" key="2">
    <source>
        <dbReference type="SAM" id="SignalP"/>
    </source>
</evidence>
<dbReference type="InterPro" id="IPR002656">
    <property type="entry name" value="Acyl_transf_3_dom"/>
</dbReference>
<feature type="domain" description="Nose resistant-to-fluoxetine protein N-terminal" evidence="3">
    <location>
        <begin position="97"/>
        <end position="249"/>
    </location>
</feature>
<dbReference type="GO" id="GO:0016747">
    <property type="term" value="F:acyltransferase activity, transferring groups other than amino-acyl groups"/>
    <property type="evidence" value="ECO:0007669"/>
    <property type="project" value="InterPro"/>
</dbReference>
<reference evidence="4" key="1">
    <citation type="journal article" date="2014" name="Nat. Genet.">
        <title>Genome and transcriptome of the porcine whipworm Trichuris suis.</title>
        <authorList>
            <person name="Jex A.R."/>
            <person name="Nejsum P."/>
            <person name="Schwarz E.M."/>
            <person name="Hu L."/>
            <person name="Young N.D."/>
            <person name="Hall R.S."/>
            <person name="Korhonen P.K."/>
            <person name="Liao S."/>
            <person name="Thamsborg S."/>
            <person name="Xia J."/>
            <person name="Xu P."/>
            <person name="Wang S."/>
            <person name="Scheerlinck J.P."/>
            <person name="Hofmann A."/>
            <person name="Sternberg P.W."/>
            <person name="Wang J."/>
            <person name="Gasser R.B."/>
        </authorList>
    </citation>
    <scope>NUCLEOTIDE SEQUENCE [LARGE SCALE GENOMIC DNA]</scope>
    <source>
        <strain evidence="4">DCEP-RM93F</strain>
    </source>
</reference>
<dbReference type="PANTHER" id="PTHR11161">
    <property type="entry name" value="O-ACYLTRANSFERASE"/>
    <property type="match status" value="1"/>
</dbReference>
<dbReference type="Pfam" id="PF01757">
    <property type="entry name" value="Acyl_transf_3"/>
    <property type="match status" value="1"/>
</dbReference>
<feature type="domain" description="Nose resistant-to-fluoxetine protein N-terminal" evidence="3">
    <location>
        <begin position="289"/>
        <end position="469"/>
    </location>
</feature>
<feature type="transmembrane region" description="Helical" evidence="1">
    <location>
        <begin position="620"/>
        <end position="644"/>
    </location>
</feature>
<feature type="signal peptide" evidence="2">
    <location>
        <begin position="1"/>
        <end position="21"/>
    </location>
</feature>
<feature type="transmembrane region" description="Helical" evidence="1">
    <location>
        <begin position="665"/>
        <end position="687"/>
    </location>
</feature>
<dbReference type="EMBL" id="KL367498">
    <property type="protein sequence ID" value="KFD69089.1"/>
    <property type="molecule type" value="Genomic_DNA"/>
</dbReference>
<name>A0A085NHZ3_9BILA</name>
<dbReference type="PANTHER" id="PTHR11161:SF70">
    <property type="entry name" value="ACYLTRANSFERASE 3 DOMAIN-CONTAINING PROTEIN"/>
    <property type="match status" value="1"/>
</dbReference>
<feature type="transmembrane region" description="Helical" evidence="1">
    <location>
        <begin position="810"/>
        <end position="827"/>
    </location>
</feature>
<dbReference type="InterPro" id="IPR052728">
    <property type="entry name" value="O2_lipid_transport_reg"/>
</dbReference>
<keyword evidence="1" id="KW-0472">Membrane</keyword>
<gene>
    <name evidence="4" type="ORF">M514_13156</name>
</gene>
<proteinExistence type="predicted"/>
<organism evidence="4">
    <name type="scientific">Trichuris suis</name>
    <name type="common">pig whipworm</name>
    <dbReference type="NCBI Taxonomy" id="68888"/>
    <lineage>
        <taxon>Eukaryota</taxon>
        <taxon>Metazoa</taxon>
        <taxon>Ecdysozoa</taxon>
        <taxon>Nematoda</taxon>
        <taxon>Enoplea</taxon>
        <taxon>Dorylaimia</taxon>
        <taxon>Trichinellida</taxon>
        <taxon>Trichuridae</taxon>
        <taxon>Trichuris</taxon>
    </lineage>
</organism>
<protein>
    <recommendedName>
        <fullName evidence="3">Nose resistant-to-fluoxetine protein N-terminal domain-containing protein</fullName>
    </recommendedName>
</protein>
<evidence type="ECO:0000259" key="3">
    <source>
        <dbReference type="SMART" id="SM00703"/>
    </source>
</evidence>
<feature type="transmembrane region" description="Helical" evidence="1">
    <location>
        <begin position="730"/>
        <end position="751"/>
    </location>
</feature>
<keyword evidence="1" id="KW-1133">Transmembrane helix</keyword>
<feature type="transmembrane region" description="Helical" evidence="1">
    <location>
        <begin position="576"/>
        <end position="600"/>
    </location>
</feature>
<keyword evidence="2" id="KW-0732">Signal</keyword>
<feature type="transmembrane region" description="Helical" evidence="1">
    <location>
        <begin position="882"/>
        <end position="899"/>
    </location>
</feature>